<proteinExistence type="predicted"/>
<organism evidence="1 2">
    <name type="scientific">Coleophoma cylindrospora</name>
    <dbReference type="NCBI Taxonomy" id="1849047"/>
    <lineage>
        <taxon>Eukaryota</taxon>
        <taxon>Fungi</taxon>
        <taxon>Dikarya</taxon>
        <taxon>Ascomycota</taxon>
        <taxon>Pezizomycotina</taxon>
        <taxon>Leotiomycetes</taxon>
        <taxon>Helotiales</taxon>
        <taxon>Dermateaceae</taxon>
        <taxon>Coleophoma</taxon>
    </lineage>
</organism>
<keyword evidence="2" id="KW-1185">Reference proteome</keyword>
<comment type="caution">
    <text evidence="1">The sequence shown here is derived from an EMBL/GenBank/DDBJ whole genome shotgun (WGS) entry which is preliminary data.</text>
</comment>
<reference evidence="1 2" key="1">
    <citation type="journal article" date="2018" name="IMA Fungus">
        <title>IMA Genome-F 9: Draft genome sequence of Annulohypoxylon stygium, Aspergillus mulundensis, Berkeleyomyces basicola (syn. Thielaviopsis basicola), Ceratocystis smalleyi, two Cercospora beticola strains, Coleophoma cylindrospora, Fusarium fracticaudum, Phialophora cf. hyalina, and Morchella septimelata.</title>
        <authorList>
            <person name="Wingfield B.D."/>
            <person name="Bills G.F."/>
            <person name="Dong Y."/>
            <person name="Huang W."/>
            <person name="Nel W.J."/>
            <person name="Swalarsk-Parry B.S."/>
            <person name="Vaghefi N."/>
            <person name="Wilken P.M."/>
            <person name="An Z."/>
            <person name="de Beer Z.W."/>
            <person name="De Vos L."/>
            <person name="Chen L."/>
            <person name="Duong T.A."/>
            <person name="Gao Y."/>
            <person name="Hammerbacher A."/>
            <person name="Kikkert J.R."/>
            <person name="Li Y."/>
            <person name="Li H."/>
            <person name="Li K."/>
            <person name="Li Q."/>
            <person name="Liu X."/>
            <person name="Ma X."/>
            <person name="Naidoo K."/>
            <person name="Pethybridge S.J."/>
            <person name="Sun J."/>
            <person name="Steenkamp E.T."/>
            <person name="van der Nest M.A."/>
            <person name="van Wyk S."/>
            <person name="Wingfield M.J."/>
            <person name="Xiong C."/>
            <person name="Yue Q."/>
            <person name="Zhang X."/>
        </authorList>
    </citation>
    <scope>NUCLEOTIDE SEQUENCE [LARGE SCALE GENOMIC DNA]</scope>
    <source>
        <strain evidence="1 2">BP6252</strain>
    </source>
</reference>
<name>A0A3D8S042_9HELO</name>
<gene>
    <name evidence="1" type="ORF">BP6252_04079</name>
</gene>
<accession>A0A3D8S042</accession>
<protein>
    <submittedName>
        <fullName evidence="1">Uncharacterized protein</fullName>
    </submittedName>
</protein>
<dbReference type="EMBL" id="PDLM01000004">
    <property type="protein sequence ID" value="RDW79441.1"/>
    <property type="molecule type" value="Genomic_DNA"/>
</dbReference>
<dbReference type="Proteomes" id="UP000256645">
    <property type="component" value="Unassembled WGS sequence"/>
</dbReference>
<sequence length="100" mass="10789">MVPVTAERGHNSFGCGQEAQRTRRDAGNLLLLIWLGHPNEPVVPSNHLCLWFSGFGALDEVGITTVAPRDRSSSTDGAAPTRRAPVGNVFVRLCMMSADQ</sequence>
<dbReference type="AlphaFoldDB" id="A0A3D8S042"/>
<evidence type="ECO:0000313" key="1">
    <source>
        <dbReference type="EMBL" id="RDW79441.1"/>
    </source>
</evidence>
<evidence type="ECO:0000313" key="2">
    <source>
        <dbReference type="Proteomes" id="UP000256645"/>
    </source>
</evidence>